<dbReference type="OrthoDB" id="48130at2759"/>
<dbReference type="PANTHER" id="PTHR13651">
    <property type="entry name" value="PROTEIN ABITRAM"/>
    <property type="match status" value="1"/>
</dbReference>
<evidence type="ECO:0000256" key="1">
    <source>
        <dbReference type="ARBA" id="ARBA00010764"/>
    </source>
</evidence>
<evidence type="ECO:0000256" key="2">
    <source>
        <dbReference type="ARBA" id="ARBA00019325"/>
    </source>
</evidence>
<dbReference type="InterPro" id="IPR039169">
    <property type="entry name" value="Abitram"/>
</dbReference>
<proteinExistence type="inferred from homology"/>
<gene>
    <name evidence="4" type="ORF">C2G38_2143547</name>
</gene>
<dbReference type="InterPro" id="IPR011053">
    <property type="entry name" value="Single_hybrid_motif"/>
</dbReference>
<dbReference type="Proteomes" id="UP000266673">
    <property type="component" value="Unassembled WGS sequence"/>
</dbReference>
<sequence length="189" mass="21935">MNFNALTNPVYDLKQFKNISEAYKKNELAYLEQYYSKYYFVNLKNSMEDLYIYQAPNKLCVIGLAPAHPLLQRSLDQSSSGHYLSNIQSIEYDAKVKSSINKKRQDPLSIDTEICVVTTEEGNRYSIKAGVAGWIIDINTRFEHEKELLQNKPFEEGYIAIIKPKQENSDKSLSHCFSEDRYKLIRNLT</sequence>
<dbReference type="SUPFAM" id="SSF51230">
    <property type="entry name" value="Single hybrid motif"/>
    <property type="match status" value="1"/>
</dbReference>
<dbReference type="EMBL" id="QKWP01000741">
    <property type="protein sequence ID" value="RIB15480.1"/>
    <property type="molecule type" value="Genomic_DNA"/>
</dbReference>
<keyword evidence="5" id="KW-1185">Reference proteome</keyword>
<organism evidence="4 5">
    <name type="scientific">Gigaspora rosea</name>
    <dbReference type="NCBI Taxonomy" id="44941"/>
    <lineage>
        <taxon>Eukaryota</taxon>
        <taxon>Fungi</taxon>
        <taxon>Fungi incertae sedis</taxon>
        <taxon>Mucoromycota</taxon>
        <taxon>Glomeromycotina</taxon>
        <taxon>Glomeromycetes</taxon>
        <taxon>Diversisporales</taxon>
        <taxon>Gigasporaceae</taxon>
        <taxon>Gigaspora</taxon>
    </lineage>
</organism>
<accession>A0A397UZ28</accession>
<evidence type="ECO:0000313" key="4">
    <source>
        <dbReference type="EMBL" id="RIB15480.1"/>
    </source>
</evidence>
<dbReference type="STRING" id="44941.A0A397UZ28"/>
<evidence type="ECO:0000313" key="5">
    <source>
        <dbReference type="Proteomes" id="UP000266673"/>
    </source>
</evidence>
<comment type="similarity">
    <text evidence="1">Belongs to the ABITRAM family.</text>
</comment>
<comment type="caution">
    <text evidence="4">The sequence shown here is derived from an EMBL/GenBank/DDBJ whole genome shotgun (WGS) entry which is preliminary data.</text>
</comment>
<reference evidence="4 5" key="1">
    <citation type="submission" date="2018-06" db="EMBL/GenBank/DDBJ databases">
        <title>Comparative genomics reveals the genomic features of Rhizophagus irregularis, R. cerebriforme, R. diaphanum and Gigaspora rosea, and their symbiotic lifestyle signature.</title>
        <authorList>
            <person name="Morin E."/>
            <person name="San Clemente H."/>
            <person name="Chen E.C.H."/>
            <person name="De La Providencia I."/>
            <person name="Hainaut M."/>
            <person name="Kuo A."/>
            <person name="Kohler A."/>
            <person name="Murat C."/>
            <person name="Tang N."/>
            <person name="Roy S."/>
            <person name="Loubradou J."/>
            <person name="Henrissat B."/>
            <person name="Grigoriev I.V."/>
            <person name="Corradi N."/>
            <person name="Roux C."/>
            <person name="Martin F.M."/>
        </authorList>
    </citation>
    <scope>NUCLEOTIDE SEQUENCE [LARGE SCALE GENOMIC DNA]</scope>
    <source>
        <strain evidence="4 5">DAOM 194757</strain>
    </source>
</reference>
<dbReference type="GO" id="GO:0005634">
    <property type="term" value="C:nucleus"/>
    <property type="evidence" value="ECO:0007669"/>
    <property type="project" value="TreeGrafter"/>
</dbReference>
<dbReference type="PANTHER" id="PTHR13651:SF0">
    <property type="entry name" value="PROTEIN ABITRAM"/>
    <property type="match status" value="1"/>
</dbReference>
<protein>
    <recommendedName>
        <fullName evidence="2">Protein Abitram</fullName>
    </recommendedName>
    <alternativeName>
        <fullName evidence="3">Actin-binding transcription modulator</fullName>
    </alternativeName>
</protein>
<dbReference type="InterPro" id="IPR033753">
    <property type="entry name" value="GCV_H/Fam206"/>
</dbReference>
<name>A0A397UZ28_9GLOM</name>
<evidence type="ECO:0000256" key="3">
    <source>
        <dbReference type="ARBA" id="ARBA00030463"/>
    </source>
</evidence>
<dbReference type="Gene3D" id="2.40.50.100">
    <property type="match status" value="1"/>
</dbReference>
<dbReference type="Pfam" id="PF01597">
    <property type="entry name" value="GCV_H"/>
    <property type="match status" value="1"/>
</dbReference>
<dbReference type="AlphaFoldDB" id="A0A397UZ28"/>